<reference evidence="1 2" key="1">
    <citation type="journal article" date="2016" name="Sci. Rep.">
        <title>Metabolic traits of an uncultured archaeal lineage -MSBL1- from brine pools of the Red Sea.</title>
        <authorList>
            <person name="Mwirichia R."/>
            <person name="Alam I."/>
            <person name="Rashid M."/>
            <person name="Vinu M."/>
            <person name="Ba-Alawi W."/>
            <person name="Anthony Kamau A."/>
            <person name="Kamanda Ngugi D."/>
            <person name="Goker M."/>
            <person name="Klenk H.P."/>
            <person name="Bajic V."/>
            <person name="Stingl U."/>
        </authorList>
    </citation>
    <scope>NUCLEOTIDE SEQUENCE [LARGE SCALE GENOMIC DNA]</scope>
    <source>
        <strain evidence="1">SCGC-AAA259E19</strain>
    </source>
</reference>
<dbReference type="InterPro" id="IPR027417">
    <property type="entry name" value="P-loop_NTPase"/>
</dbReference>
<accession>A0A133UNJ6</accession>
<evidence type="ECO:0000313" key="1">
    <source>
        <dbReference type="EMBL" id="KXA95792.1"/>
    </source>
</evidence>
<dbReference type="AlphaFoldDB" id="A0A133UNJ6"/>
<comment type="caution">
    <text evidence="1">The sequence shown here is derived from an EMBL/GenBank/DDBJ whole genome shotgun (WGS) entry which is preliminary data.</text>
</comment>
<gene>
    <name evidence="1" type="ORF">AKJ65_00555</name>
</gene>
<proteinExistence type="predicted"/>
<dbReference type="SUPFAM" id="SSF52540">
    <property type="entry name" value="P-loop containing nucleoside triphosphate hydrolases"/>
    <property type="match status" value="1"/>
</dbReference>
<dbReference type="Gene3D" id="3.40.50.300">
    <property type="entry name" value="P-loop containing nucleotide triphosphate hydrolases"/>
    <property type="match status" value="1"/>
</dbReference>
<dbReference type="EMBL" id="LHXO01000004">
    <property type="protein sequence ID" value="KXA95792.1"/>
    <property type="molecule type" value="Genomic_DNA"/>
</dbReference>
<keyword evidence="2" id="KW-1185">Reference proteome</keyword>
<organism evidence="1 2">
    <name type="scientific">candidate division MSBL1 archaeon SCGC-AAA259E19</name>
    <dbReference type="NCBI Taxonomy" id="1698264"/>
    <lineage>
        <taxon>Archaea</taxon>
        <taxon>Methanobacteriati</taxon>
        <taxon>Methanobacteriota</taxon>
        <taxon>candidate division MSBL1</taxon>
    </lineage>
</organism>
<sequence>MANVLDTWTRGLVVNRVGRASDLSRGEIEQFMGETLGSLSVISEIPEDEVVQEAEREEVPVTVHNPECPASRAIYELAEVITGESELPYEPYEEEEVDRTVEKLTRALTGSRS</sequence>
<name>A0A133UNJ6_9EURY</name>
<protein>
    <submittedName>
        <fullName evidence="1">Uncharacterized protein</fullName>
    </submittedName>
</protein>
<dbReference type="Proteomes" id="UP000070284">
    <property type="component" value="Unassembled WGS sequence"/>
</dbReference>
<evidence type="ECO:0000313" key="2">
    <source>
        <dbReference type="Proteomes" id="UP000070284"/>
    </source>
</evidence>